<gene>
    <name evidence="1" type="ORF">MLD38_027496</name>
</gene>
<accession>A0ACB9P394</accession>
<dbReference type="EMBL" id="CM042886">
    <property type="protein sequence ID" value="KAI4342933.1"/>
    <property type="molecule type" value="Genomic_DNA"/>
</dbReference>
<proteinExistence type="predicted"/>
<sequence>MAHPLVIFVFAFSVLCICAAAAEMQSAAVDGRSPSPSPSPSVLGVGLPPSLETVDKTGVFAQAPAFRGTRRVQRHHSSGSAGGDVILGGFVSALVVAVLCYIRVTRRYGELHEEATDQH</sequence>
<organism evidence="1 2">
    <name type="scientific">Melastoma candidum</name>
    <dbReference type="NCBI Taxonomy" id="119954"/>
    <lineage>
        <taxon>Eukaryota</taxon>
        <taxon>Viridiplantae</taxon>
        <taxon>Streptophyta</taxon>
        <taxon>Embryophyta</taxon>
        <taxon>Tracheophyta</taxon>
        <taxon>Spermatophyta</taxon>
        <taxon>Magnoliopsida</taxon>
        <taxon>eudicotyledons</taxon>
        <taxon>Gunneridae</taxon>
        <taxon>Pentapetalae</taxon>
        <taxon>rosids</taxon>
        <taxon>malvids</taxon>
        <taxon>Myrtales</taxon>
        <taxon>Melastomataceae</taxon>
        <taxon>Melastomatoideae</taxon>
        <taxon>Melastomateae</taxon>
        <taxon>Melastoma</taxon>
    </lineage>
</organism>
<reference evidence="2" key="1">
    <citation type="journal article" date="2023" name="Front. Plant Sci.">
        <title>Chromosomal-level genome assembly of Melastoma candidum provides insights into trichome evolution.</title>
        <authorList>
            <person name="Zhong Y."/>
            <person name="Wu W."/>
            <person name="Sun C."/>
            <person name="Zou P."/>
            <person name="Liu Y."/>
            <person name="Dai S."/>
            <person name="Zhou R."/>
        </authorList>
    </citation>
    <scope>NUCLEOTIDE SEQUENCE [LARGE SCALE GENOMIC DNA]</scope>
</reference>
<comment type="caution">
    <text evidence="1">The sequence shown here is derived from an EMBL/GenBank/DDBJ whole genome shotgun (WGS) entry which is preliminary data.</text>
</comment>
<protein>
    <submittedName>
        <fullName evidence="1">Uncharacterized protein</fullName>
    </submittedName>
</protein>
<evidence type="ECO:0000313" key="1">
    <source>
        <dbReference type="EMBL" id="KAI4342933.1"/>
    </source>
</evidence>
<dbReference type="Proteomes" id="UP001057402">
    <property type="component" value="Chromosome 7"/>
</dbReference>
<name>A0ACB9P394_9MYRT</name>
<keyword evidence="2" id="KW-1185">Reference proteome</keyword>
<evidence type="ECO:0000313" key="2">
    <source>
        <dbReference type="Proteomes" id="UP001057402"/>
    </source>
</evidence>